<feature type="region of interest" description="Disordered" evidence="18">
    <location>
        <begin position="1"/>
        <end position="26"/>
    </location>
</feature>
<keyword evidence="8 20" id="KW-0418">Kinase</keyword>
<evidence type="ECO:0000256" key="14">
    <source>
        <dbReference type="ARBA" id="ARBA00047899"/>
    </source>
</evidence>
<keyword evidence="9 17" id="KW-0067">ATP-binding</keyword>
<evidence type="ECO:0000256" key="9">
    <source>
        <dbReference type="ARBA" id="ARBA00022840"/>
    </source>
</evidence>
<keyword evidence="7 17" id="KW-0547">Nucleotide-binding</keyword>
<reference evidence="20" key="1">
    <citation type="submission" date="2022-08" db="EMBL/GenBank/DDBJ databases">
        <title>Genome sequencing of akame (Lates japonicus).</title>
        <authorList>
            <person name="Hashiguchi Y."/>
            <person name="Takahashi H."/>
        </authorList>
    </citation>
    <scope>NUCLEOTIDE SEQUENCE</scope>
    <source>
        <strain evidence="20">Kochi</strain>
    </source>
</reference>
<evidence type="ECO:0000256" key="7">
    <source>
        <dbReference type="ARBA" id="ARBA00022741"/>
    </source>
</evidence>
<keyword evidence="21" id="KW-1185">Reference proteome</keyword>
<evidence type="ECO:0000256" key="12">
    <source>
        <dbReference type="ARBA" id="ARBA00023163"/>
    </source>
</evidence>
<dbReference type="GO" id="GO:0004674">
    <property type="term" value="F:protein serine/threonine kinase activity"/>
    <property type="evidence" value="ECO:0007669"/>
    <property type="project" value="UniProtKB-KW"/>
</dbReference>
<comment type="catalytic activity">
    <reaction evidence="15">
        <text>L-seryl-[protein] + ATP = O-phospho-L-seryl-[protein] + ADP + H(+)</text>
        <dbReference type="Rhea" id="RHEA:17989"/>
        <dbReference type="Rhea" id="RHEA-COMP:9863"/>
        <dbReference type="Rhea" id="RHEA-COMP:11604"/>
        <dbReference type="ChEBI" id="CHEBI:15378"/>
        <dbReference type="ChEBI" id="CHEBI:29999"/>
        <dbReference type="ChEBI" id="CHEBI:30616"/>
        <dbReference type="ChEBI" id="CHEBI:83421"/>
        <dbReference type="ChEBI" id="CHEBI:456216"/>
        <dbReference type="EC" id="2.7.11.1"/>
    </reaction>
</comment>
<keyword evidence="5" id="KW-0597">Phosphoprotein</keyword>
<gene>
    <name evidence="20" type="ORF">AKAME5_001900300</name>
</gene>
<dbReference type="PROSITE" id="PS50011">
    <property type="entry name" value="PROTEIN_KINASE_DOM"/>
    <property type="match status" value="1"/>
</dbReference>
<keyword evidence="3" id="KW-1017">Isopeptide bond</keyword>
<comment type="catalytic activity">
    <reaction evidence="14">
        <text>L-threonyl-[protein] + ATP = O-phospho-L-threonyl-[protein] + ADP + H(+)</text>
        <dbReference type="Rhea" id="RHEA:46608"/>
        <dbReference type="Rhea" id="RHEA-COMP:11060"/>
        <dbReference type="Rhea" id="RHEA-COMP:11605"/>
        <dbReference type="ChEBI" id="CHEBI:15378"/>
        <dbReference type="ChEBI" id="CHEBI:30013"/>
        <dbReference type="ChEBI" id="CHEBI:30616"/>
        <dbReference type="ChEBI" id="CHEBI:61977"/>
        <dbReference type="ChEBI" id="CHEBI:456216"/>
        <dbReference type="EC" id="2.7.11.1"/>
    </reaction>
</comment>
<feature type="non-terminal residue" evidence="20">
    <location>
        <position position="693"/>
    </location>
</feature>
<evidence type="ECO:0000313" key="21">
    <source>
        <dbReference type="Proteomes" id="UP001279410"/>
    </source>
</evidence>
<comment type="similarity">
    <text evidence="16">Belongs to the protein kinase superfamily. CMGC Ser/Thr protein kinase family. HIPK subfamily.</text>
</comment>
<evidence type="ECO:0000256" key="18">
    <source>
        <dbReference type="SAM" id="MobiDB-lite"/>
    </source>
</evidence>
<evidence type="ECO:0000256" key="3">
    <source>
        <dbReference type="ARBA" id="ARBA00022499"/>
    </source>
</evidence>
<evidence type="ECO:0000259" key="19">
    <source>
        <dbReference type="PROSITE" id="PS50011"/>
    </source>
</evidence>
<dbReference type="FunFam" id="1.10.510.10:FF:000029">
    <property type="entry name" value="Homeodomain-interacting protein kinase 2 isoform 1"/>
    <property type="match status" value="1"/>
</dbReference>
<dbReference type="Proteomes" id="UP001279410">
    <property type="component" value="Unassembled WGS sequence"/>
</dbReference>
<dbReference type="GO" id="GO:0004713">
    <property type="term" value="F:protein tyrosine kinase activity"/>
    <property type="evidence" value="ECO:0007669"/>
    <property type="project" value="TreeGrafter"/>
</dbReference>
<dbReference type="InterPro" id="IPR008271">
    <property type="entry name" value="Ser/Thr_kinase_AS"/>
</dbReference>
<keyword evidence="6" id="KW-0808">Transferase</keyword>
<keyword evidence="12" id="KW-0804">Transcription</keyword>
<evidence type="ECO:0000256" key="15">
    <source>
        <dbReference type="ARBA" id="ARBA00048679"/>
    </source>
</evidence>
<evidence type="ECO:0000256" key="1">
    <source>
        <dbReference type="ARBA" id="ARBA00004123"/>
    </source>
</evidence>
<evidence type="ECO:0000256" key="17">
    <source>
        <dbReference type="PROSITE-ProRule" id="PRU10141"/>
    </source>
</evidence>
<dbReference type="InterPro" id="IPR050494">
    <property type="entry name" value="Ser_Thr_dual-spec_kinase"/>
</dbReference>
<accession>A0AAD3N988</accession>
<dbReference type="PROSITE" id="PS00108">
    <property type="entry name" value="PROTEIN_KINASE_ST"/>
    <property type="match status" value="1"/>
</dbReference>
<dbReference type="GO" id="GO:0016605">
    <property type="term" value="C:PML body"/>
    <property type="evidence" value="ECO:0007669"/>
    <property type="project" value="TreeGrafter"/>
</dbReference>
<keyword evidence="20" id="KW-0238">DNA-binding</keyword>
<feature type="binding site" evidence="17">
    <location>
        <position position="382"/>
    </location>
    <ligand>
        <name>ATP</name>
        <dbReference type="ChEBI" id="CHEBI:30616"/>
    </ligand>
</feature>
<dbReference type="Gene3D" id="3.30.200.20">
    <property type="entry name" value="Phosphorylase Kinase, domain 1"/>
    <property type="match status" value="1"/>
</dbReference>
<evidence type="ECO:0000256" key="4">
    <source>
        <dbReference type="ARBA" id="ARBA00022527"/>
    </source>
</evidence>
<dbReference type="Pfam" id="PF00069">
    <property type="entry name" value="Pkinase"/>
    <property type="match status" value="1"/>
</dbReference>
<dbReference type="EMBL" id="BRZM01000115">
    <property type="protein sequence ID" value="GLD67672.1"/>
    <property type="molecule type" value="Genomic_DNA"/>
</dbReference>
<dbReference type="AlphaFoldDB" id="A0AAD3N988"/>
<dbReference type="InterPro" id="IPR011009">
    <property type="entry name" value="Kinase-like_dom_sf"/>
</dbReference>
<keyword evidence="11" id="KW-0805">Transcription regulation</keyword>
<evidence type="ECO:0000256" key="2">
    <source>
        <dbReference type="ARBA" id="ARBA00012513"/>
    </source>
</evidence>
<dbReference type="GO" id="GO:0005524">
    <property type="term" value="F:ATP binding"/>
    <property type="evidence" value="ECO:0007669"/>
    <property type="project" value="UniProtKB-UniRule"/>
</dbReference>
<comment type="caution">
    <text evidence="20">The sequence shown here is derived from an EMBL/GenBank/DDBJ whole genome shotgun (WGS) entry which is preliminary data.</text>
</comment>
<evidence type="ECO:0000256" key="11">
    <source>
        <dbReference type="ARBA" id="ARBA00023015"/>
    </source>
</evidence>
<protein>
    <recommendedName>
        <fullName evidence="2">non-specific serine/threonine protein kinase</fullName>
        <ecNumber evidence="2">2.7.11.1</ecNumber>
    </recommendedName>
</protein>
<feature type="compositionally biased region" description="Basic and acidic residues" evidence="18">
    <location>
        <begin position="175"/>
        <end position="186"/>
    </location>
</feature>
<dbReference type="EC" id="2.7.11.1" evidence="2"/>
<evidence type="ECO:0000256" key="6">
    <source>
        <dbReference type="ARBA" id="ARBA00022679"/>
    </source>
</evidence>
<evidence type="ECO:0000313" key="20">
    <source>
        <dbReference type="EMBL" id="GLD67672.1"/>
    </source>
</evidence>
<dbReference type="SUPFAM" id="SSF56112">
    <property type="entry name" value="Protein kinase-like (PK-like)"/>
    <property type="match status" value="1"/>
</dbReference>
<dbReference type="FunFam" id="3.30.200.20:FF:000022">
    <property type="entry name" value="Homeodomain-interacting protein kinase 2 isoform 1"/>
    <property type="match status" value="1"/>
</dbReference>
<comment type="subcellular location">
    <subcellularLocation>
        <location evidence="1">Nucleus</location>
    </subcellularLocation>
</comment>
<dbReference type="PROSITE" id="PS00107">
    <property type="entry name" value="PROTEIN_KINASE_ATP"/>
    <property type="match status" value="1"/>
</dbReference>
<dbReference type="GO" id="GO:0003677">
    <property type="term" value="F:DNA binding"/>
    <property type="evidence" value="ECO:0007669"/>
    <property type="project" value="UniProtKB-KW"/>
</dbReference>
<sequence>MARFHWAGRSNPGPSSARQEHTSRESKSDYYPVIIEGQEIFVVPECLIEGMASQVLVYPSHLHSAQTSALGISSSGTSRHTQEAHRSNNTSRAFQQRPPPKTYVIGVNYGIAYPNNVIPSSAGADSGRRHRGVQLEEREEWALLSSGLQREERFEGEGEGLAGIQDQATLYQSRGPEEVRPRRDSRGTPSGEGFDCGLLRRACIRAEEEEGRKRGRQARGKYVNLLDTGATQRCEHKAGESRQQPRESNCTGTMQIVEEVSALPSLPPPVAMLQTSTGNSADTIRVGDGGILSTQHSRGDGVTDMGIGVDGTEIRPNGSTEAVAGATVTRMGSGDGDYQLVQHEVLCSLKNSYEVLEFLGRGTFGQVVKCWKRGTNEVVAVKILKNHPSYARQGQIEVEILARLSSENADEHNVVRALECFQHRSHTCLVFEMLEQNLYDFLKQNKFSPLPLKIIRPILQQVATALKKLKSLGLIHADLKPENIMLVDPSRQPYRVKVIDFGSASHVSKAVCSTYLQSRYYRAPEIILGLPFCEAIDMWSLGCVIAELFLGWPLYPGALEYDQIRYISQTQGLPAAQLLNKGTKTARFFSKESDSPYASWRLKTTEEHEKETGLKSKEARKYIFSCLDDIAHVNLVLSPDNSDMQAEKADRREFVSLLKSMLLIDAEDRTVPFSVLNHPFLTMTHLLDYPHSN</sequence>
<organism evidence="20 21">
    <name type="scientific">Lates japonicus</name>
    <name type="common">Japanese lates</name>
    <dbReference type="NCBI Taxonomy" id="270547"/>
    <lineage>
        <taxon>Eukaryota</taxon>
        <taxon>Metazoa</taxon>
        <taxon>Chordata</taxon>
        <taxon>Craniata</taxon>
        <taxon>Vertebrata</taxon>
        <taxon>Euteleostomi</taxon>
        <taxon>Actinopterygii</taxon>
        <taxon>Neopterygii</taxon>
        <taxon>Teleostei</taxon>
        <taxon>Neoteleostei</taxon>
        <taxon>Acanthomorphata</taxon>
        <taxon>Carangaria</taxon>
        <taxon>Carangaria incertae sedis</taxon>
        <taxon>Centropomidae</taxon>
        <taxon>Lates</taxon>
    </lineage>
</organism>
<name>A0AAD3N988_LATJO</name>
<dbReference type="PANTHER" id="PTHR24058">
    <property type="entry name" value="DUAL SPECIFICITY PROTEIN KINASE"/>
    <property type="match status" value="1"/>
</dbReference>
<evidence type="ECO:0000256" key="13">
    <source>
        <dbReference type="ARBA" id="ARBA00023242"/>
    </source>
</evidence>
<feature type="region of interest" description="Disordered" evidence="18">
    <location>
        <begin position="170"/>
        <end position="192"/>
    </location>
</feature>
<evidence type="ECO:0000256" key="10">
    <source>
        <dbReference type="ARBA" id="ARBA00022843"/>
    </source>
</evidence>
<keyword evidence="4" id="KW-0723">Serine/threonine-protein kinase</keyword>
<feature type="compositionally biased region" description="Polar residues" evidence="18">
    <location>
        <begin position="69"/>
        <end position="79"/>
    </location>
</feature>
<dbReference type="PANTHER" id="PTHR24058:SF45">
    <property type="entry name" value="HOMEODOMAIN-INTERACTING PROTEIN KINASE 3"/>
    <property type="match status" value="1"/>
</dbReference>
<evidence type="ECO:0000256" key="8">
    <source>
        <dbReference type="ARBA" id="ARBA00022777"/>
    </source>
</evidence>
<dbReference type="InterPro" id="IPR017441">
    <property type="entry name" value="Protein_kinase_ATP_BS"/>
</dbReference>
<dbReference type="SMART" id="SM00220">
    <property type="entry name" value="S_TKc"/>
    <property type="match status" value="1"/>
</dbReference>
<evidence type="ECO:0000256" key="16">
    <source>
        <dbReference type="ARBA" id="ARBA00061380"/>
    </source>
</evidence>
<dbReference type="InterPro" id="IPR000719">
    <property type="entry name" value="Prot_kinase_dom"/>
</dbReference>
<dbReference type="Gene3D" id="1.10.510.10">
    <property type="entry name" value="Transferase(Phosphotransferase) domain 1"/>
    <property type="match status" value="1"/>
</dbReference>
<feature type="domain" description="Protein kinase" evidence="19">
    <location>
        <begin position="353"/>
        <end position="681"/>
    </location>
</feature>
<keyword evidence="20" id="KW-0371">Homeobox</keyword>
<keyword evidence="10" id="KW-0832">Ubl conjugation</keyword>
<proteinExistence type="inferred from homology"/>
<evidence type="ECO:0000256" key="5">
    <source>
        <dbReference type="ARBA" id="ARBA00022553"/>
    </source>
</evidence>
<keyword evidence="13" id="KW-0539">Nucleus</keyword>
<dbReference type="GO" id="GO:0005737">
    <property type="term" value="C:cytoplasm"/>
    <property type="evidence" value="ECO:0007669"/>
    <property type="project" value="UniProtKB-ARBA"/>
</dbReference>
<feature type="region of interest" description="Disordered" evidence="18">
    <location>
        <begin position="69"/>
        <end position="99"/>
    </location>
</feature>